<reference evidence="2" key="1">
    <citation type="submission" date="2022-06" db="EMBL/GenBank/DDBJ databases">
        <title>Complete genome sequence of Streptomyces nigrescens HEK616.</title>
        <authorList>
            <person name="Asamizu S."/>
            <person name="Onaka H."/>
        </authorList>
    </citation>
    <scope>NUCLEOTIDE SEQUENCE</scope>
    <source>
        <strain evidence="2">HEK616</strain>
    </source>
</reference>
<keyword evidence="1" id="KW-0472">Membrane</keyword>
<keyword evidence="3" id="KW-1185">Reference proteome</keyword>
<organism evidence="2 3">
    <name type="scientific">Streptomyces nigrescens</name>
    <dbReference type="NCBI Taxonomy" id="1920"/>
    <lineage>
        <taxon>Bacteria</taxon>
        <taxon>Bacillati</taxon>
        <taxon>Actinomycetota</taxon>
        <taxon>Actinomycetes</taxon>
        <taxon>Kitasatosporales</taxon>
        <taxon>Streptomycetaceae</taxon>
        <taxon>Streptomyces</taxon>
    </lineage>
</organism>
<keyword evidence="1" id="KW-0812">Transmembrane</keyword>
<evidence type="ECO:0000313" key="2">
    <source>
        <dbReference type="EMBL" id="BDM71448.1"/>
    </source>
</evidence>
<evidence type="ECO:0000256" key="1">
    <source>
        <dbReference type="SAM" id="Phobius"/>
    </source>
</evidence>
<name>A0ABM7ZYK5_STRNI</name>
<gene>
    <name evidence="2" type="ORF">HEK616_49350</name>
</gene>
<dbReference type="Proteomes" id="UP001059597">
    <property type="component" value="Chromosome"/>
</dbReference>
<accession>A0ABM7ZYK5</accession>
<sequence length="84" mass="8830">MDQACEGDLRTMKYDILQIIGAAAMVVFTQGAIRLLVDHRNTGLLGWLGAGFGGTLAAHGLLVAVGVLLTGWSHTRAKALGRRG</sequence>
<dbReference type="RefSeq" id="WP_261955042.1">
    <property type="nucleotide sequence ID" value="NZ_AP026073.1"/>
</dbReference>
<feature type="transmembrane region" description="Helical" evidence="1">
    <location>
        <begin position="44"/>
        <end position="69"/>
    </location>
</feature>
<feature type="transmembrane region" description="Helical" evidence="1">
    <location>
        <begin position="16"/>
        <end position="37"/>
    </location>
</feature>
<protein>
    <submittedName>
        <fullName evidence="2">Uncharacterized protein</fullName>
    </submittedName>
</protein>
<dbReference type="EMBL" id="AP026073">
    <property type="protein sequence ID" value="BDM71448.1"/>
    <property type="molecule type" value="Genomic_DNA"/>
</dbReference>
<proteinExistence type="predicted"/>
<keyword evidence="1" id="KW-1133">Transmembrane helix</keyword>
<evidence type="ECO:0000313" key="3">
    <source>
        <dbReference type="Proteomes" id="UP001059597"/>
    </source>
</evidence>